<gene>
    <name evidence="1" type="ORF">GWI33_002381</name>
</gene>
<accession>A0A834MLC4</accession>
<reference evidence="1" key="1">
    <citation type="submission" date="2020-08" db="EMBL/GenBank/DDBJ databases">
        <title>Genome sequencing and assembly of the red palm weevil Rhynchophorus ferrugineus.</title>
        <authorList>
            <person name="Dias G.B."/>
            <person name="Bergman C.M."/>
            <person name="Manee M."/>
        </authorList>
    </citation>
    <scope>NUCLEOTIDE SEQUENCE</scope>
    <source>
        <strain evidence="1">AA-2017</strain>
        <tissue evidence="1">Whole larva</tissue>
    </source>
</reference>
<proteinExistence type="predicted"/>
<name>A0A834MLC4_RHYFE</name>
<protein>
    <submittedName>
        <fullName evidence="1">Uncharacterized protein</fullName>
    </submittedName>
</protein>
<organism evidence="1 2">
    <name type="scientific">Rhynchophorus ferrugineus</name>
    <name type="common">Red palm weevil</name>
    <name type="synonym">Curculio ferrugineus</name>
    <dbReference type="NCBI Taxonomy" id="354439"/>
    <lineage>
        <taxon>Eukaryota</taxon>
        <taxon>Metazoa</taxon>
        <taxon>Ecdysozoa</taxon>
        <taxon>Arthropoda</taxon>
        <taxon>Hexapoda</taxon>
        <taxon>Insecta</taxon>
        <taxon>Pterygota</taxon>
        <taxon>Neoptera</taxon>
        <taxon>Endopterygota</taxon>
        <taxon>Coleoptera</taxon>
        <taxon>Polyphaga</taxon>
        <taxon>Cucujiformia</taxon>
        <taxon>Curculionidae</taxon>
        <taxon>Dryophthorinae</taxon>
        <taxon>Rhynchophorus</taxon>
    </lineage>
</organism>
<dbReference type="EMBL" id="JAACXV010000166">
    <property type="protein sequence ID" value="KAF7282554.1"/>
    <property type="molecule type" value="Genomic_DNA"/>
</dbReference>
<dbReference type="AlphaFoldDB" id="A0A834MLC4"/>
<evidence type="ECO:0000313" key="2">
    <source>
        <dbReference type="Proteomes" id="UP000625711"/>
    </source>
</evidence>
<keyword evidence="2" id="KW-1185">Reference proteome</keyword>
<sequence length="101" mass="11375">MMQNKRLPHRVFLLPGPNVNKRPILCLTSCEAISKFPRTVCKRHMPVLSACKHLSMMDDQVEGRASLQLSIHFFNRFPSLEIAAGDAVDTENNKKVDVVDA</sequence>
<evidence type="ECO:0000313" key="1">
    <source>
        <dbReference type="EMBL" id="KAF7282554.1"/>
    </source>
</evidence>
<comment type="caution">
    <text evidence="1">The sequence shown here is derived from an EMBL/GenBank/DDBJ whole genome shotgun (WGS) entry which is preliminary data.</text>
</comment>
<dbReference type="Proteomes" id="UP000625711">
    <property type="component" value="Unassembled WGS sequence"/>
</dbReference>